<keyword evidence="2" id="KW-1185">Reference proteome</keyword>
<gene>
    <name evidence="1" type="ORF">CEX98_19200</name>
</gene>
<dbReference type="Proteomes" id="UP000228621">
    <property type="component" value="Unassembled WGS sequence"/>
</dbReference>
<evidence type="ECO:0000313" key="2">
    <source>
        <dbReference type="Proteomes" id="UP000228621"/>
    </source>
</evidence>
<comment type="caution">
    <text evidence="1">The sequence shown here is derived from an EMBL/GenBank/DDBJ whole genome shotgun (WGS) entry which is preliminary data.</text>
</comment>
<reference evidence="2" key="1">
    <citation type="journal article" date="2019" name="Genome Announc.">
        <title>Draft Genome Sequence of Pseudoalteromonas piscicida Strain 36Y ROTHPW, an Hypersaline Seawater Isolate from the South Coast of Sonora, Mexico.</title>
        <authorList>
            <person name="Sanchez-Diaz R."/>
            <person name="Molina-Garza Z.J."/>
            <person name="Cruz-Suarez L.E."/>
            <person name="Selvin J."/>
            <person name="Kiran G.S."/>
            <person name="Ibarra-Gamez J.C."/>
            <person name="Gomez-Gil B."/>
            <person name="Galaviz-Silva L."/>
        </authorList>
    </citation>
    <scope>NUCLEOTIDE SEQUENCE [LARGE SCALE GENOMIC DNA]</scope>
    <source>
        <strain evidence="2">36Y_RITHPW</strain>
    </source>
</reference>
<name>A0A2A5JLJ2_PSEO7</name>
<dbReference type="AlphaFoldDB" id="A0A2A5JLJ2"/>
<sequence>MKLQLKKTQLKALSKDKNVIADEMTPNVAGGFIPTARQYCKTDINCASEGCDSIAPNCGTQTYTCY</sequence>
<proteinExistence type="predicted"/>
<accession>A0A2A5JLJ2</accession>
<keyword evidence="1" id="KW-0614">Plasmid</keyword>
<dbReference type="OrthoDB" id="9778722at2"/>
<dbReference type="EMBL" id="NKHF01000097">
    <property type="protein sequence ID" value="PCK30121.1"/>
    <property type="molecule type" value="Genomic_DNA"/>
</dbReference>
<organism evidence="1 2">
    <name type="scientific">Pseudoalteromonas piscicida</name>
    <dbReference type="NCBI Taxonomy" id="43662"/>
    <lineage>
        <taxon>Bacteria</taxon>
        <taxon>Pseudomonadati</taxon>
        <taxon>Pseudomonadota</taxon>
        <taxon>Gammaproteobacteria</taxon>
        <taxon>Alteromonadales</taxon>
        <taxon>Pseudoalteromonadaceae</taxon>
        <taxon>Pseudoalteromonas</taxon>
    </lineage>
</organism>
<geneLocation type="plasmid" evidence="1">
    <name>unnamed</name>
</geneLocation>
<evidence type="ECO:0000313" key="1">
    <source>
        <dbReference type="EMBL" id="PCK30121.1"/>
    </source>
</evidence>
<protein>
    <submittedName>
        <fullName evidence="1">Uncharacterized protein</fullName>
    </submittedName>
</protein>
<dbReference type="RefSeq" id="WP_099643625.1">
    <property type="nucleotide sequence ID" value="NZ_NKHF01000097.1"/>
</dbReference>